<keyword evidence="1" id="KW-0132">Cell division</keyword>
<dbReference type="GO" id="GO:0070206">
    <property type="term" value="P:protein trimerization"/>
    <property type="evidence" value="ECO:0007669"/>
    <property type="project" value="InterPro"/>
</dbReference>
<comment type="similarity">
    <text evidence="1">Belongs to the CpoB family.</text>
</comment>
<evidence type="ECO:0000313" key="5">
    <source>
        <dbReference type="Proteomes" id="UP000009282"/>
    </source>
</evidence>
<dbReference type="STRING" id="1085623.GNIT_1242"/>
<feature type="repeat" description="TPR" evidence="2">
    <location>
        <begin position="229"/>
        <end position="262"/>
    </location>
</feature>
<evidence type="ECO:0000313" key="4">
    <source>
        <dbReference type="EMBL" id="AEP29369.1"/>
    </source>
</evidence>
<dbReference type="InterPro" id="IPR032519">
    <property type="entry name" value="YbgF_tri"/>
</dbReference>
<feature type="coiled-coil region" evidence="1">
    <location>
        <begin position="102"/>
        <end position="129"/>
    </location>
</feature>
<dbReference type="HAMAP" id="MF_02066">
    <property type="entry name" value="CpoB"/>
    <property type="match status" value="1"/>
</dbReference>
<sequence precursor="true">MIKPIITVGLISFTGAWAFAQAPVVDLNDPKQTNQAQTVNTQNASVQNTPPVISSPTDVQSRLLILERKDQSRVEAQQRVQQQLDTLQSDVDEIRGSIELHNHQLEQILERQRELYLELENRFASLSQQTTAAGNSVGAVQANTPAARPAGQSEEQAYQAAVNLILKERNYDQAIPAFQSFLSTFPSSSYTDNAHYWLGQLLFNKQDWDGARQQFESVVNNFAQSPKRADAILKLGMVEKSVSNKAKAKRLFEQVISEYPDSAPSRLANEQLKSL</sequence>
<feature type="domain" description="YbgF trimerisation" evidence="3">
    <location>
        <begin position="59"/>
        <end position="132"/>
    </location>
</feature>
<dbReference type="Pfam" id="PF16331">
    <property type="entry name" value="TolA_bind_tri"/>
    <property type="match status" value="1"/>
</dbReference>
<dbReference type="Gene3D" id="1.20.5.110">
    <property type="match status" value="1"/>
</dbReference>
<dbReference type="Pfam" id="PF13174">
    <property type="entry name" value="TPR_6"/>
    <property type="match status" value="1"/>
</dbReference>
<dbReference type="eggNOG" id="COG1729">
    <property type="taxonomic scope" value="Bacteria"/>
</dbReference>
<evidence type="ECO:0000256" key="2">
    <source>
        <dbReference type="PROSITE-ProRule" id="PRU00339"/>
    </source>
</evidence>
<gene>
    <name evidence="1" type="primary">cpoB</name>
    <name evidence="4" type="ordered locus">GNIT_1242</name>
</gene>
<feature type="chain" id="PRO_5009991658" description="Cell division coordinator CpoB" evidence="1">
    <location>
        <begin position="21"/>
        <end position="275"/>
    </location>
</feature>
<dbReference type="InterPro" id="IPR011990">
    <property type="entry name" value="TPR-like_helical_dom_sf"/>
</dbReference>
<keyword evidence="5" id="KW-1185">Reference proteome</keyword>
<feature type="signal peptide" evidence="1">
    <location>
        <begin position="1"/>
        <end position="20"/>
    </location>
</feature>
<keyword evidence="2" id="KW-0802">TPR repeat</keyword>
<name>G4QKX9_GLANF</name>
<dbReference type="Proteomes" id="UP000009282">
    <property type="component" value="Chromosome"/>
</dbReference>
<evidence type="ECO:0000259" key="3">
    <source>
        <dbReference type="Pfam" id="PF16331"/>
    </source>
</evidence>
<dbReference type="PROSITE" id="PS50005">
    <property type="entry name" value="TPR"/>
    <property type="match status" value="1"/>
</dbReference>
<organism evidence="4 5">
    <name type="scientific">Glaciecola nitratireducens (strain JCM 12485 / KCTC 12276 / FR1064)</name>
    <dbReference type="NCBI Taxonomy" id="1085623"/>
    <lineage>
        <taxon>Bacteria</taxon>
        <taxon>Pseudomonadati</taxon>
        <taxon>Pseudomonadota</taxon>
        <taxon>Gammaproteobacteria</taxon>
        <taxon>Alteromonadales</taxon>
        <taxon>Alteromonadaceae</taxon>
        <taxon>Brumicola</taxon>
    </lineage>
</organism>
<protein>
    <recommendedName>
        <fullName evidence="1">Cell division coordinator CpoB</fullName>
    </recommendedName>
</protein>
<dbReference type="HOGENOM" id="CLU_044315_4_0_6"/>
<dbReference type="NCBIfam" id="TIGR02795">
    <property type="entry name" value="tol_pal_ybgF"/>
    <property type="match status" value="1"/>
</dbReference>
<keyword evidence="1" id="KW-0574">Periplasm</keyword>
<evidence type="ECO:0000256" key="1">
    <source>
        <dbReference type="HAMAP-Rule" id="MF_02066"/>
    </source>
</evidence>
<dbReference type="OrthoDB" id="9768142at2"/>
<dbReference type="KEGG" id="gni:GNIT_1242"/>
<dbReference type="InterPro" id="IPR019734">
    <property type="entry name" value="TPR_rpt"/>
</dbReference>
<dbReference type="Pfam" id="PF13432">
    <property type="entry name" value="TPR_16"/>
    <property type="match status" value="1"/>
</dbReference>
<comment type="subcellular location">
    <subcellularLocation>
        <location evidence="1">Periplasm</location>
    </subcellularLocation>
</comment>
<dbReference type="InterPro" id="IPR034706">
    <property type="entry name" value="CpoB"/>
</dbReference>
<dbReference type="SUPFAM" id="SSF48452">
    <property type="entry name" value="TPR-like"/>
    <property type="match status" value="1"/>
</dbReference>
<proteinExistence type="inferred from homology"/>
<comment type="function">
    <text evidence="1">Mediates coordination of peptidoglycan synthesis and outer membrane constriction during cell division.</text>
</comment>
<dbReference type="GO" id="GO:0043093">
    <property type="term" value="P:FtsZ-dependent cytokinesis"/>
    <property type="evidence" value="ECO:0007669"/>
    <property type="project" value="UniProtKB-UniRule"/>
</dbReference>
<dbReference type="GO" id="GO:0030288">
    <property type="term" value="C:outer membrane-bounded periplasmic space"/>
    <property type="evidence" value="ECO:0007669"/>
    <property type="project" value="UniProtKB-UniRule"/>
</dbReference>
<dbReference type="EMBL" id="CP003060">
    <property type="protein sequence ID" value="AEP29369.1"/>
    <property type="molecule type" value="Genomic_DNA"/>
</dbReference>
<accession>G4QKX9</accession>
<dbReference type="RefSeq" id="WP_014108243.1">
    <property type="nucleotide sequence ID" value="NC_016041.1"/>
</dbReference>
<dbReference type="InterPro" id="IPR014162">
    <property type="entry name" value="CpoB_C"/>
</dbReference>
<keyword evidence="1" id="KW-0732">Signal</keyword>
<keyword evidence="1" id="KW-0131">Cell cycle</keyword>
<keyword evidence="1" id="KW-0175">Coiled coil</keyword>
<reference evidence="4 5" key="1">
    <citation type="journal article" date="2011" name="J. Bacteriol.">
        <title>Complete genome sequence of seawater bacterium Glaciecola nitratireducens FR1064T.</title>
        <authorList>
            <person name="Bian F."/>
            <person name="Qin Q.L."/>
            <person name="Xie B.B."/>
            <person name="Shu Y.L."/>
            <person name="Zhang X.Y."/>
            <person name="Yu Y."/>
            <person name="Chen B."/>
            <person name="Chen X.L."/>
            <person name="Zhou B.C."/>
            <person name="Zhang Y.Z."/>
        </authorList>
    </citation>
    <scope>NUCLEOTIDE SEQUENCE [LARGE SCALE GENOMIC DNA]</scope>
    <source>
        <strain evidence="5">JCM 12485 / KCTC 12276 / FR1064</strain>
    </source>
</reference>
<dbReference type="AlphaFoldDB" id="G4QKX9"/>
<dbReference type="Gene3D" id="1.25.40.10">
    <property type="entry name" value="Tetratricopeptide repeat domain"/>
    <property type="match status" value="1"/>
</dbReference>